<feature type="region of interest" description="Disordered" evidence="15">
    <location>
        <begin position="1345"/>
        <end position="1457"/>
    </location>
</feature>
<evidence type="ECO:0000256" key="10">
    <source>
        <dbReference type="ARBA" id="ARBA00023163"/>
    </source>
</evidence>
<keyword evidence="6 14" id="KW-0548">Nucleotidyltransferase</keyword>
<dbReference type="CDD" id="cd02735">
    <property type="entry name" value="RNAP_I_Rpa1_C"/>
    <property type="match status" value="1"/>
</dbReference>
<feature type="domain" description="RNA polymerase N-terminal" evidence="16">
    <location>
        <begin position="360"/>
        <end position="687"/>
    </location>
</feature>
<evidence type="ECO:0000256" key="8">
    <source>
        <dbReference type="ARBA" id="ARBA00022833"/>
    </source>
</evidence>
<evidence type="ECO:0000256" key="1">
    <source>
        <dbReference type="ARBA" id="ARBA00004123"/>
    </source>
</evidence>
<accession>A0A6G1GUG7</accession>
<dbReference type="InterPro" id="IPR047107">
    <property type="entry name" value="DNA-dir_RNA_pol1_lsu_C"/>
</dbReference>
<dbReference type="InterPro" id="IPR007081">
    <property type="entry name" value="RNA_pol_Rpb1_5"/>
</dbReference>
<keyword evidence="9" id="KW-0460">Magnesium</keyword>
<evidence type="ECO:0000313" key="18">
    <source>
        <dbReference type="Proteomes" id="UP000800041"/>
    </source>
</evidence>
<feature type="region of interest" description="Disordered" evidence="15">
    <location>
        <begin position="141"/>
        <end position="163"/>
    </location>
</feature>
<dbReference type="GO" id="GO:0046872">
    <property type="term" value="F:metal ion binding"/>
    <property type="evidence" value="ECO:0007669"/>
    <property type="project" value="UniProtKB-KW"/>
</dbReference>
<dbReference type="PANTHER" id="PTHR19376">
    <property type="entry name" value="DNA-DIRECTED RNA POLYMERASE"/>
    <property type="match status" value="1"/>
</dbReference>
<dbReference type="InterPro" id="IPR007080">
    <property type="entry name" value="RNA_pol_Rpb1_1"/>
</dbReference>
<comment type="catalytic activity">
    <reaction evidence="12 14">
        <text>RNA(n) + a ribonucleoside 5'-triphosphate = RNA(n+1) + diphosphate</text>
        <dbReference type="Rhea" id="RHEA:21248"/>
        <dbReference type="Rhea" id="RHEA-COMP:14527"/>
        <dbReference type="Rhea" id="RHEA-COMP:17342"/>
        <dbReference type="ChEBI" id="CHEBI:33019"/>
        <dbReference type="ChEBI" id="CHEBI:61557"/>
        <dbReference type="ChEBI" id="CHEBI:140395"/>
        <dbReference type="EC" id="2.7.7.6"/>
    </reaction>
</comment>
<dbReference type="InterPro" id="IPR007083">
    <property type="entry name" value="RNA_pol_Rpb1_4"/>
</dbReference>
<keyword evidence="4 14" id="KW-0240">DNA-directed RNA polymerase</keyword>
<feature type="compositionally biased region" description="Polar residues" evidence="15">
    <location>
        <begin position="1383"/>
        <end position="1396"/>
    </location>
</feature>
<keyword evidence="7" id="KW-0479">Metal-binding</keyword>
<protein>
    <recommendedName>
        <fullName evidence="14">DNA-directed RNA polymerase subunit</fullName>
        <ecNumber evidence="14">2.7.7.6</ecNumber>
    </recommendedName>
</protein>
<dbReference type="SUPFAM" id="SSF64484">
    <property type="entry name" value="beta and beta-prime subunits of DNA dependent RNA-polymerase"/>
    <property type="match status" value="1"/>
</dbReference>
<keyword evidence="10 14" id="KW-0804">Transcription</keyword>
<feature type="compositionally biased region" description="Basic and acidic residues" evidence="15">
    <location>
        <begin position="1424"/>
        <end position="1435"/>
    </location>
</feature>
<evidence type="ECO:0000256" key="14">
    <source>
        <dbReference type="RuleBase" id="RU004279"/>
    </source>
</evidence>
<comment type="function">
    <text evidence="13">DNA-dependent RNA polymerase catalyzes the transcription of DNA into RNA using the four ribonucleoside triphosphates as substrates. Largest and catalytic core component of RNA polymerase I which synthesizes ribosomal RNA precursors. Forms the polymerase active center together with the second largest subunit. A single stranded DNA template strand of the promoter is positioned within the central active site cleft of Pol I. A bridging helix emanates from RPA1 and crosses the cleft near the catalytic site and is thought to promote translocation of Pol I by acting as a ratchet that moves the RNA-DNA hybrid through the active site by switching from straight to bent conformations at each step of nucleotide addition.</text>
</comment>
<dbReference type="Pfam" id="PF04983">
    <property type="entry name" value="RNA_pol_Rpb1_3"/>
    <property type="match status" value="1"/>
</dbReference>
<dbReference type="Pfam" id="PF00623">
    <property type="entry name" value="RNA_pol_Rpb1_2"/>
    <property type="match status" value="1"/>
</dbReference>
<dbReference type="GO" id="GO:0006351">
    <property type="term" value="P:DNA-templated transcription"/>
    <property type="evidence" value="ECO:0007669"/>
    <property type="project" value="InterPro"/>
</dbReference>
<keyword evidence="5 14" id="KW-0808">Transferase</keyword>
<dbReference type="EC" id="2.7.7.6" evidence="14"/>
<evidence type="ECO:0000256" key="9">
    <source>
        <dbReference type="ARBA" id="ARBA00022842"/>
    </source>
</evidence>
<dbReference type="Pfam" id="PF05000">
    <property type="entry name" value="RNA_pol_Rpb1_4"/>
    <property type="match status" value="1"/>
</dbReference>
<dbReference type="FunFam" id="1.10.150.390:FF:000005">
    <property type="entry name" value="DNA-directed RNA polymerase subunit"/>
    <property type="match status" value="1"/>
</dbReference>
<dbReference type="InterPro" id="IPR042102">
    <property type="entry name" value="RNA_pol_Rpb1_3_sf"/>
</dbReference>
<dbReference type="Gene3D" id="3.30.70.2850">
    <property type="match status" value="2"/>
</dbReference>
<evidence type="ECO:0000256" key="4">
    <source>
        <dbReference type="ARBA" id="ARBA00022478"/>
    </source>
</evidence>
<dbReference type="Gene3D" id="1.10.150.390">
    <property type="match status" value="1"/>
</dbReference>
<dbReference type="Gene3D" id="1.10.357.120">
    <property type="match status" value="1"/>
</dbReference>
<evidence type="ECO:0000256" key="15">
    <source>
        <dbReference type="SAM" id="MobiDB-lite"/>
    </source>
</evidence>
<feature type="compositionally biased region" description="Acidic residues" evidence="15">
    <location>
        <begin position="1436"/>
        <end position="1445"/>
    </location>
</feature>
<dbReference type="Pfam" id="PF04998">
    <property type="entry name" value="RNA_pol_Rpb1_5"/>
    <property type="match status" value="1"/>
</dbReference>
<evidence type="ECO:0000313" key="17">
    <source>
        <dbReference type="EMBL" id="KAF1984399.1"/>
    </source>
</evidence>
<evidence type="ECO:0000259" key="16">
    <source>
        <dbReference type="SMART" id="SM00663"/>
    </source>
</evidence>
<comment type="subcellular location">
    <subcellularLocation>
        <location evidence="1">Nucleus</location>
    </subcellularLocation>
</comment>
<gene>
    <name evidence="17" type="ORF">K402DRAFT_465237</name>
</gene>
<dbReference type="GO" id="GO:0005736">
    <property type="term" value="C:RNA polymerase I complex"/>
    <property type="evidence" value="ECO:0007669"/>
    <property type="project" value="TreeGrafter"/>
</dbReference>
<keyword evidence="18" id="KW-1185">Reference proteome</keyword>
<evidence type="ECO:0000256" key="5">
    <source>
        <dbReference type="ARBA" id="ARBA00022679"/>
    </source>
</evidence>
<dbReference type="Gene3D" id="3.30.1490.180">
    <property type="entry name" value="RNA polymerase ii"/>
    <property type="match status" value="1"/>
</dbReference>
<sequence>MNISQAVSSSITGVHFGFLSQEEISNLSVKRISNHQTFDSLLHPVPGGLYDLALGAFLDNNCATCGLGKLICPGHCGHIELPVRVYNCNFMDQVLKLLRAKCVHCHRLKMSRANVNLYVCKFRLIRHGLVREISELEDLEAHSNSTGIEENPQSEESDDEQGSNLMQRRTAFVNRAIKRASLGARSMDKHEGVGDARRAAIKSFYADISKSKKCGSCKGISPNYRKDKFVKIFRKPLTPKDRDLMEAAGKPYQNPVQILNRREMAKQKHNHHPEDEAVADLDPVFSDEGEGDDVNMSDAELDEDIGADIQNQKKTLKDEYMTVAEVHAALQLLFEDDSEILRLVYTPNAQSKHAPPLTADMFFTQALLVAPNKYRPEAASGPNEISQSPRNTLYINILKVCETLGQISREMKGIGVDASRRQRSFNDFKNSWVNLQDAVNSLIDRDRNPNQGFAGQRNEDGIKQNLEKKEGLFRKNMMGKRVNFAARSVISPDPNIETNEIGVPPVFAKKLTYPEPVTNHNFYELKEAVINGPDVWPGASAIENESGQIINLRAKSEDERNALANQLLAPSAGHLNGAVNKKVHRHLNNGDIVIMNRQPTLHKPSMMCHRARVLPGEKTIRMHYANCNTYNADFDGDEMNMHFPQNEVARAEAVSIADTDHQYLSATAGDPLRGLIQDHISMGVQLTNRDMFFTKEDYHQLLYSSLRPENNHTTTGRIQTVTPAIIKPRPLWTGKQLIDTVLKNITPPGHGGITITSKSSTAAKHWEPKSEEQVVIVRGGQLLTGIMDKAQIGSKGGGLVNAVYEAYGHTVAGRFLSILGRLLTKLLHMRAFSCGVEDLILTQEGERTRIEKLIKADSIGLEIAAKYVSLDLTKPSSDDPELQKRLEDVLRDDEKQKGLDDLAKKAGGTLSSDVTASCLPLGLIKPFPKNQMQAMTETGAKGTPVNANLISCNLGQQVLEGRRVPTMVSGKTLPSFKPYEPSIRAGGFIADRFLTGIRPQEYFFHAMAGREGLIDTAVKTSRSGYLQRCLIKGMEGLKVEYDTSVRDSDGGLVQFLYGEDGLDVGKQKYLHNFKFTAENFDSLAHAIGSSEEYNRIKSKEAAEWNKKAVKKYRKTGDLAAMDPVLARFSPTSHIGSTSERFYNGLRKYIDENPDKLIANRKKGIEGVVPKGNLEALLNIKYLKSIIEPGEAVGVVAGQSIGEPSTQMTLNTFHLAGHSAKNVTLGIPRLREIVMTASVNIATPTMTLHLNPEISKEDAEKFAKGISKLTIAEVIDKVSVTERIGEGVAHEEAKMYKIRIDFFPADKYCEEYAIQIEDVARTMERKFIKRLGELIWKELKKKGESDKMKASIGEASGRIEQQRPGAETAGDDYASDDGDDDATNAKSKANRSENASYSAPDEDDAEIIERDRAADQGEDEDDDPRTEAKDYRKDSAMESDGDDSADGGDMTAKAESKRLRKDLAKAREAMVKSDNKDVTSFKFDDEHGRWCEFTLEFEAQSPKLLVLSLVEKVCRETVIQAIPGLGACVAITDNAHDDDGKEIKETTIFTQGINLHAMREYQDIINPNKLFTNDIGAMLKHYGVEACRSNIIREMDAVFQGHGISVDNRHLNLIADVMTRSGGYIAFNRTGMSRNVSPFMKMSFETTVGFLKDAVLQEDWDELKNPSARIVMGKMSKVGTGAFDLLMPLQQ</sequence>
<proteinExistence type="inferred from homology"/>
<keyword evidence="11" id="KW-0539">Nucleus</keyword>
<feature type="compositionally biased region" description="Acidic residues" evidence="15">
    <location>
        <begin position="1368"/>
        <end position="1381"/>
    </location>
</feature>
<dbReference type="InterPro" id="IPR007066">
    <property type="entry name" value="RNA_pol_Rpb1_3"/>
</dbReference>
<dbReference type="Pfam" id="PF04997">
    <property type="entry name" value="RNA_pol_Rpb1_1"/>
    <property type="match status" value="1"/>
</dbReference>
<name>A0A6G1GUG7_9PEZI</name>
<dbReference type="Gene3D" id="2.40.40.20">
    <property type="match status" value="1"/>
</dbReference>
<dbReference type="OrthoDB" id="270392at2759"/>
<dbReference type="FunFam" id="1.10.274.100:FF:000006">
    <property type="entry name" value="DNA-directed RNA polymerase subunit"/>
    <property type="match status" value="1"/>
</dbReference>
<evidence type="ECO:0000256" key="11">
    <source>
        <dbReference type="ARBA" id="ARBA00023242"/>
    </source>
</evidence>
<dbReference type="EMBL" id="ML977168">
    <property type="protein sequence ID" value="KAF1984399.1"/>
    <property type="molecule type" value="Genomic_DNA"/>
</dbReference>
<dbReference type="InterPro" id="IPR045867">
    <property type="entry name" value="DNA-dir_RpoC_beta_prime"/>
</dbReference>
<evidence type="ECO:0000256" key="7">
    <source>
        <dbReference type="ARBA" id="ARBA00022723"/>
    </source>
</evidence>
<evidence type="ECO:0000256" key="2">
    <source>
        <dbReference type="ARBA" id="ARBA00006460"/>
    </source>
</evidence>
<dbReference type="Gene3D" id="4.10.860.120">
    <property type="entry name" value="RNA polymerase II, clamp domain"/>
    <property type="match status" value="1"/>
</dbReference>
<dbReference type="InterPro" id="IPR006592">
    <property type="entry name" value="RNA_pol_N"/>
</dbReference>
<evidence type="ECO:0000256" key="6">
    <source>
        <dbReference type="ARBA" id="ARBA00022695"/>
    </source>
</evidence>
<comment type="subunit">
    <text evidence="3">Component of the RNA polymerase I (Pol I) complex consisting of at least 13 subunits.</text>
</comment>
<dbReference type="PANTHER" id="PTHR19376:SF11">
    <property type="entry name" value="DNA-DIRECTED RNA POLYMERASE I SUBUNIT RPA1"/>
    <property type="match status" value="1"/>
</dbReference>
<evidence type="ECO:0000256" key="3">
    <source>
        <dbReference type="ARBA" id="ARBA00011251"/>
    </source>
</evidence>
<dbReference type="CDD" id="cd01435">
    <property type="entry name" value="RNAP_I_RPA1_N"/>
    <property type="match status" value="1"/>
</dbReference>
<evidence type="ECO:0000256" key="13">
    <source>
        <dbReference type="ARBA" id="ARBA00053996"/>
    </source>
</evidence>
<dbReference type="SMART" id="SM00663">
    <property type="entry name" value="RPOLA_N"/>
    <property type="match status" value="1"/>
</dbReference>
<dbReference type="InterPro" id="IPR000722">
    <property type="entry name" value="RNA_pol_asu"/>
</dbReference>
<evidence type="ECO:0000256" key="12">
    <source>
        <dbReference type="ARBA" id="ARBA00048552"/>
    </source>
</evidence>
<dbReference type="Gene3D" id="1.10.274.100">
    <property type="entry name" value="RNA polymerase Rpb1, domain 3"/>
    <property type="match status" value="1"/>
</dbReference>
<dbReference type="FunFam" id="4.10.860.120:FF:000006">
    <property type="entry name" value="DNA-directed RNA polymerase subunit"/>
    <property type="match status" value="1"/>
</dbReference>
<dbReference type="Gene3D" id="1.10.132.30">
    <property type="match status" value="1"/>
</dbReference>
<dbReference type="InterPro" id="IPR044893">
    <property type="entry name" value="RNA_pol_Rpb1_clamp_domain"/>
</dbReference>
<keyword evidence="8" id="KW-0862">Zinc</keyword>
<dbReference type="Proteomes" id="UP000800041">
    <property type="component" value="Unassembled WGS sequence"/>
</dbReference>
<dbReference type="FunFam" id="2.40.40.20:FF:000019">
    <property type="entry name" value="DNA-directed RNA polymerase II subunit RPB1"/>
    <property type="match status" value="1"/>
</dbReference>
<dbReference type="GO" id="GO:0003677">
    <property type="term" value="F:DNA binding"/>
    <property type="evidence" value="ECO:0007669"/>
    <property type="project" value="InterPro"/>
</dbReference>
<dbReference type="InterPro" id="IPR038120">
    <property type="entry name" value="Rpb1_funnel_sf"/>
</dbReference>
<dbReference type="InterPro" id="IPR015699">
    <property type="entry name" value="DNA-dir_RNA_pol1_lsu_N"/>
</dbReference>
<reference evidence="17" key="1">
    <citation type="journal article" date="2020" name="Stud. Mycol.">
        <title>101 Dothideomycetes genomes: a test case for predicting lifestyles and emergence of pathogens.</title>
        <authorList>
            <person name="Haridas S."/>
            <person name="Albert R."/>
            <person name="Binder M."/>
            <person name="Bloem J."/>
            <person name="Labutti K."/>
            <person name="Salamov A."/>
            <person name="Andreopoulos B."/>
            <person name="Baker S."/>
            <person name="Barry K."/>
            <person name="Bills G."/>
            <person name="Bluhm B."/>
            <person name="Cannon C."/>
            <person name="Castanera R."/>
            <person name="Culley D."/>
            <person name="Daum C."/>
            <person name="Ezra D."/>
            <person name="Gonzalez J."/>
            <person name="Henrissat B."/>
            <person name="Kuo A."/>
            <person name="Liang C."/>
            <person name="Lipzen A."/>
            <person name="Lutzoni F."/>
            <person name="Magnuson J."/>
            <person name="Mondo S."/>
            <person name="Nolan M."/>
            <person name="Ohm R."/>
            <person name="Pangilinan J."/>
            <person name="Park H.-J."/>
            <person name="Ramirez L."/>
            <person name="Alfaro M."/>
            <person name="Sun H."/>
            <person name="Tritt A."/>
            <person name="Yoshinaga Y."/>
            <person name="Zwiers L.-H."/>
            <person name="Turgeon B."/>
            <person name="Goodwin S."/>
            <person name="Spatafora J."/>
            <person name="Crous P."/>
            <person name="Grigoriev I."/>
        </authorList>
    </citation>
    <scope>NUCLEOTIDE SEQUENCE</scope>
    <source>
        <strain evidence="17">CBS 113979</strain>
    </source>
</reference>
<organism evidence="17 18">
    <name type="scientific">Aulographum hederae CBS 113979</name>
    <dbReference type="NCBI Taxonomy" id="1176131"/>
    <lineage>
        <taxon>Eukaryota</taxon>
        <taxon>Fungi</taxon>
        <taxon>Dikarya</taxon>
        <taxon>Ascomycota</taxon>
        <taxon>Pezizomycotina</taxon>
        <taxon>Dothideomycetes</taxon>
        <taxon>Pleosporomycetidae</taxon>
        <taxon>Aulographales</taxon>
        <taxon>Aulographaceae</taxon>
    </lineage>
</organism>
<comment type="similarity">
    <text evidence="2 14">Belongs to the RNA polymerase beta' chain family.</text>
</comment>
<feature type="compositionally biased region" description="Acidic residues" evidence="15">
    <location>
        <begin position="152"/>
        <end position="161"/>
    </location>
</feature>
<dbReference type="GO" id="GO:0003899">
    <property type="term" value="F:DNA-directed RNA polymerase activity"/>
    <property type="evidence" value="ECO:0007669"/>
    <property type="project" value="UniProtKB-EC"/>
</dbReference>
<dbReference type="FunFam" id="3.30.1490.180:FF:000003">
    <property type="entry name" value="DNA-directed RNA polymerase subunit"/>
    <property type="match status" value="1"/>
</dbReference>